<feature type="domain" description="ASD2" evidence="4">
    <location>
        <begin position="276"/>
        <end position="454"/>
    </location>
</feature>
<reference evidence="7" key="1">
    <citation type="submission" date="2017-02" db="UniProtKB">
        <authorList>
            <consortium name="WormBaseParasite"/>
        </authorList>
    </citation>
    <scope>IDENTIFICATION</scope>
</reference>
<dbReference type="PANTHER" id="PTHR13073:SF0">
    <property type="entry name" value="BIOGENESIS OF LYSOSOME-RELATED ORGANELLES COMPLEX 1 SUBUNIT 1"/>
    <property type="match status" value="1"/>
</dbReference>
<dbReference type="GO" id="GO:0031083">
    <property type="term" value="C:BLOC-1 complex"/>
    <property type="evidence" value="ECO:0007669"/>
    <property type="project" value="InterPro"/>
</dbReference>
<dbReference type="InterPro" id="IPR014799">
    <property type="entry name" value="ASD2_dom"/>
</dbReference>
<organism evidence="7">
    <name type="scientific">Brugia pahangi</name>
    <name type="common">Filarial nematode worm</name>
    <dbReference type="NCBI Taxonomy" id="6280"/>
    <lineage>
        <taxon>Eukaryota</taxon>
        <taxon>Metazoa</taxon>
        <taxon>Ecdysozoa</taxon>
        <taxon>Nematoda</taxon>
        <taxon>Chromadorea</taxon>
        <taxon>Rhabditida</taxon>
        <taxon>Spirurina</taxon>
        <taxon>Spiruromorpha</taxon>
        <taxon>Filarioidea</taxon>
        <taxon>Onchocercidae</taxon>
        <taxon>Brugia</taxon>
    </lineage>
</organism>
<dbReference type="STRING" id="6280.A0A0N4T343"/>
<protein>
    <recommendedName>
        <fullName evidence="2">Biogenesis of lysosome-related organelles complex 1 subunit 1</fullName>
    </recommendedName>
</protein>
<dbReference type="PANTHER" id="PTHR13073">
    <property type="entry name" value="BLOC-1 COMPLEX SUBUNIT 1"/>
    <property type="match status" value="1"/>
</dbReference>
<keyword evidence="3" id="KW-0175">Coiled coil</keyword>
<dbReference type="AlphaFoldDB" id="A0A0N4T343"/>
<dbReference type="Gene3D" id="6.10.250.3120">
    <property type="match status" value="1"/>
</dbReference>
<evidence type="ECO:0000256" key="1">
    <source>
        <dbReference type="ARBA" id="ARBA00007133"/>
    </source>
</evidence>
<dbReference type="WBParaSite" id="BPAG_0000262301-mRNA-1">
    <property type="protein sequence ID" value="BPAG_0000262301-mRNA-1"/>
    <property type="gene ID" value="BPAG_0000262301"/>
</dbReference>
<dbReference type="Pfam" id="PF08687">
    <property type="entry name" value="ASD2"/>
    <property type="match status" value="1"/>
</dbReference>
<keyword evidence="6" id="KW-1185">Reference proteome</keyword>
<feature type="coiled-coil region" evidence="3">
    <location>
        <begin position="533"/>
        <end position="560"/>
    </location>
</feature>
<evidence type="ECO:0000259" key="4">
    <source>
        <dbReference type="Pfam" id="PF08687"/>
    </source>
</evidence>
<proteinExistence type="inferred from homology"/>
<reference evidence="5 6" key="2">
    <citation type="submission" date="2018-11" db="EMBL/GenBank/DDBJ databases">
        <authorList>
            <consortium name="Pathogen Informatics"/>
        </authorList>
    </citation>
    <scope>NUCLEOTIDE SEQUENCE [LARGE SCALE GENOMIC DNA]</scope>
</reference>
<dbReference type="Proteomes" id="UP000278627">
    <property type="component" value="Unassembled WGS sequence"/>
</dbReference>
<gene>
    <name evidence="5" type="ORF">BPAG_LOCUS2593</name>
</gene>
<evidence type="ECO:0000256" key="3">
    <source>
        <dbReference type="SAM" id="Coils"/>
    </source>
</evidence>
<name>A0A0N4T343_BRUPA</name>
<comment type="similarity">
    <text evidence="1">Belongs to the BLOC1S1 family.</text>
</comment>
<dbReference type="GO" id="GO:0016197">
    <property type="term" value="P:endosomal transport"/>
    <property type="evidence" value="ECO:0007669"/>
    <property type="project" value="TreeGrafter"/>
</dbReference>
<dbReference type="InterPro" id="IPR009395">
    <property type="entry name" value="BLOC1S1"/>
</dbReference>
<evidence type="ECO:0000313" key="5">
    <source>
        <dbReference type="EMBL" id="VDN83779.1"/>
    </source>
</evidence>
<evidence type="ECO:0000256" key="2">
    <source>
        <dbReference type="ARBA" id="ARBA00019577"/>
    </source>
</evidence>
<evidence type="ECO:0000313" key="7">
    <source>
        <dbReference type="WBParaSite" id="BPAG_0000262301-mRNA-1"/>
    </source>
</evidence>
<dbReference type="Pfam" id="PF06320">
    <property type="entry name" value="GCN5L1"/>
    <property type="match status" value="1"/>
</dbReference>
<sequence>MFEMKYADNGDALMLANKNRVASKKIFEQLQQSSRTSTHITVAEGHMLHRQPSGAQKRIRQRQEQKWLKAISANVNSYDLEHGRAQSGSEKGTYRSLIDSGGYKSILPEELSFPVSSPIASLSRNTFLRSSSTTPIGKTSSTSSTFTPVAFQNNTGIASSTVTSGKPTVQVYPMPSNLPANNIVSTVVTSTSSTNTDITSEKMREKPVVPKKPARLILSSASTPVETAPVTPLLSISSFNLFSVSAQSSPSGSNSFRLFSTPSFISLHTALMQSSLTDEEVEQLETKRKKLIESISRKIIILDEERNAIDEDFNLNEVLKNEVFNDLTLTGDPAVLEKIEKNLSQNSQLCRLETRLRMQLDRLHSVAMSNENTDKELISARIERLKRQLDDQTVLRKAFDRRDAEVDRYIFSMLNDERRSQWRIYKETWKRLTTERQEIDERLFLGREQISALRIQCASWEGFDYGKSRRPHACQIVEKDVGENEKRKNEAIVAAQSLTGAVVDHLNHSLVFLISIKFLSLLNDRSYLTRFSVSQAYNNQKRLDVEVKKLEKNAVELARQTEQWIQITDSLNQALKEIGDVENWAKTIETDMKIISSTLQAVFEISGRFSSLIIPFS</sequence>
<evidence type="ECO:0000313" key="6">
    <source>
        <dbReference type="Proteomes" id="UP000278627"/>
    </source>
</evidence>
<accession>A0A0N4T343</accession>
<feature type="coiled-coil region" evidence="3">
    <location>
        <begin position="368"/>
        <end position="402"/>
    </location>
</feature>
<dbReference type="EMBL" id="UZAD01000419">
    <property type="protein sequence ID" value="VDN83779.1"/>
    <property type="molecule type" value="Genomic_DNA"/>
</dbReference>